<feature type="region of interest" description="Disordered" evidence="1">
    <location>
        <begin position="296"/>
        <end position="394"/>
    </location>
</feature>
<evidence type="ECO:0000256" key="2">
    <source>
        <dbReference type="SAM" id="SignalP"/>
    </source>
</evidence>
<dbReference type="Gene3D" id="3.55.50.70">
    <property type="match status" value="1"/>
</dbReference>
<feature type="chain" id="PRO_5003503562" evidence="2">
    <location>
        <begin position="21"/>
        <end position="473"/>
    </location>
</feature>
<name>G7QB68_9BACT</name>
<organism evidence="4 5">
    <name type="scientific">Solidesulfovibrio carbinoliphilus subsp. oakridgensis</name>
    <dbReference type="NCBI Taxonomy" id="694327"/>
    <lineage>
        <taxon>Bacteria</taxon>
        <taxon>Pseudomonadati</taxon>
        <taxon>Thermodesulfobacteriota</taxon>
        <taxon>Desulfovibrionia</taxon>
        <taxon>Desulfovibrionales</taxon>
        <taxon>Desulfovibrionaceae</taxon>
        <taxon>Solidesulfovibrio</taxon>
    </lineage>
</organism>
<dbReference type="InterPro" id="IPR018927">
    <property type="entry name" value="Pilus_synth_Q_C"/>
</dbReference>
<sequence length="473" mass="49372">MRSTFPLLVVLTLLVLPGCAAMRGSRTDTGGMTAYDGVSADYPGDAQTLAASVAEEMAHRYPPARTTLALVKTDSSFGQDLESALRERGFPVAAPDASGMRVAYTLDVIHDETPPTCYVRVRTSDGVAFGTLRALTGETRRTKGDAPAEGVPSVAALAPEPRPLNDALPVVVSAPRPAPVMPAKLERRAGSARDERADVPVRVKSTAAKIAKRNKVPVGEFCRLNDVAPDTVIPAGRRVLLHEPHEPAVALTPLPEPARAGSPSEVRQPKFSPIRTLAAADAPPTIQPAVAVRPVETPPAPVKAPDPAPAVSSPPAGPSPVSKLLSENAAPAKSASNPPAPVPAAPATATPVQPVSAPVVSAPTPPVVSSKPVEHSTAPAGETGQTPPPIAPVAPEWAIDRGSLHSQLETWATRAQYQLIWKATHDFDLEARASFGADFVLAIQKLFSALQHSGHALRVTVYQGNNVLEVADN</sequence>
<reference evidence="5" key="1">
    <citation type="journal article" date="2015" name="Genome Announc.">
        <title>High-Quality Draft Genome Sequence of Desulfovibrio carbinoliphilus FW-101-2B, an Organic Acid-Oxidizing Sulfate-Reducing Bacterium Isolated from Uranium(VI)-Contaminated Groundwater.</title>
        <authorList>
            <person name="Ramsay B.D."/>
            <person name="Hwang C."/>
            <person name="Woo H.L."/>
            <person name="Carroll S.L."/>
            <person name="Lucas S."/>
            <person name="Han J."/>
            <person name="Lapidus A.L."/>
            <person name="Cheng J.F."/>
            <person name="Goodwin L.A."/>
            <person name="Pitluck S."/>
            <person name="Peters L."/>
            <person name="Chertkov O."/>
            <person name="Held B."/>
            <person name="Detter J.C."/>
            <person name="Han C.S."/>
            <person name="Tapia R."/>
            <person name="Land M.L."/>
            <person name="Hauser L.J."/>
            <person name="Kyrpides N.C."/>
            <person name="Ivanova N.N."/>
            <person name="Mikhailova N."/>
            <person name="Pagani I."/>
            <person name="Woyke T."/>
            <person name="Arkin A.P."/>
            <person name="Dehal P."/>
            <person name="Chivian D."/>
            <person name="Criddle C.S."/>
            <person name="Wu W."/>
            <person name="Chakraborty R."/>
            <person name="Hazen T.C."/>
            <person name="Fields M.W."/>
        </authorList>
    </citation>
    <scope>NUCLEOTIDE SEQUENCE [LARGE SCALE GENOMIC DNA]</scope>
    <source>
        <strain evidence="5">FW-101-2B</strain>
    </source>
</reference>
<accession>G7QB68</accession>
<dbReference type="eggNOG" id="ENOG5033DW1">
    <property type="taxonomic scope" value="Bacteria"/>
</dbReference>
<keyword evidence="5" id="KW-1185">Reference proteome</keyword>
<dbReference type="Proteomes" id="UP000004662">
    <property type="component" value="Chromosome"/>
</dbReference>
<dbReference type="HOGENOM" id="CLU_642008_0_0_7"/>
<evidence type="ECO:0000313" key="5">
    <source>
        <dbReference type="Proteomes" id="UP000004662"/>
    </source>
</evidence>
<dbReference type="EMBL" id="CM001368">
    <property type="protein sequence ID" value="EHJ48810.1"/>
    <property type="molecule type" value="Genomic_DNA"/>
</dbReference>
<proteinExistence type="predicted"/>
<feature type="compositionally biased region" description="Low complexity" evidence="1">
    <location>
        <begin position="345"/>
        <end position="371"/>
    </location>
</feature>
<dbReference type="Pfam" id="PF10671">
    <property type="entry name" value="TcpQ"/>
    <property type="match status" value="1"/>
</dbReference>
<dbReference type="AlphaFoldDB" id="G7QB68"/>
<gene>
    <name evidence="4" type="ORF">DFW101_2806</name>
</gene>
<dbReference type="STRING" id="694327.DFW101_2806"/>
<protein>
    <submittedName>
        <fullName evidence="4">Conjugal transfer TrbH family protein</fullName>
    </submittedName>
</protein>
<dbReference type="OrthoDB" id="5450570at2"/>
<keyword evidence="2" id="KW-0732">Signal</keyword>
<feature type="compositionally biased region" description="Low complexity" evidence="1">
    <location>
        <begin position="309"/>
        <end position="322"/>
    </location>
</feature>
<feature type="compositionally biased region" description="Pro residues" evidence="1">
    <location>
        <begin position="296"/>
        <end position="308"/>
    </location>
</feature>
<evidence type="ECO:0000259" key="3">
    <source>
        <dbReference type="Pfam" id="PF10671"/>
    </source>
</evidence>
<evidence type="ECO:0000313" key="4">
    <source>
        <dbReference type="EMBL" id="EHJ48810.1"/>
    </source>
</evidence>
<feature type="signal peptide" evidence="2">
    <location>
        <begin position="1"/>
        <end position="20"/>
    </location>
</feature>
<evidence type="ECO:0000256" key="1">
    <source>
        <dbReference type="SAM" id="MobiDB-lite"/>
    </source>
</evidence>
<feature type="domain" description="Toxin co-regulated pilus biosynthesis protein Q C-terminal" evidence="3">
    <location>
        <begin position="396"/>
        <end position="472"/>
    </location>
</feature>